<reference evidence="1 2" key="1">
    <citation type="journal article" date="2018" name="Sci. Rep.">
        <title>Genomic signatures of local adaptation to the degree of environmental predictability in rotifers.</title>
        <authorList>
            <person name="Franch-Gras L."/>
            <person name="Hahn C."/>
            <person name="Garcia-Roger E.M."/>
            <person name="Carmona M.J."/>
            <person name="Serra M."/>
            <person name="Gomez A."/>
        </authorList>
    </citation>
    <scope>NUCLEOTIDE SEQUENCE [LARGE SCALE GENOMIC DNA]</scope>
    <source>
        <strain evidence="1">HYR1</strain>
    </source>
</reference>
<dbReference type="AlphaFoldDB" id="A0A3M7PZW3"/>
<dbReference type="EMBL" id="REGN01008051">
    <property type="protein sequence ID" value="RNA04553.1"/>
    <property type="molecule type" value="Genomic_DNA"/>
</dbReference>
<name>A0A3M7PZW3_BRAPC</name>
<sequence>MYLDSKPLLYSSTSLTVNGTEWLSPVPTYLSLNSKSRFETVKRTAEFWITSNLLTLVSERELRQGKE</sequence>
<keyword evidence="2" id="KW-1185">Reference proteome</keyword>
<gene>
    <name evidence="1" type="ORF">BpHYR1_029155</name>
</gene>
<accession>A0A3M7PZW3</accession>
<dbReference type="Proteomes" id="UP000276133">
    <property type="component" value="Unassembled WGS sequence"/>
</dbReference>
<organism evidence="1 2">
    <name type="scientific">Brachionus plicatilis</name>
    <name type="common">Marine rotifer</name>
    <name type="synonym">Brachionus muelleri</name>
    <dbReference type="NCBI Taxonomy" id="10195"/>
    <lineage>
        <taxon>Eukaryota</taxon>
        <taxon>Metazoa</taxon>
        <taxon>Spiralia</taxon>
        <taxon>Gnathifera</taxon>
        <taxon>Rotifera</taxon>
        <taxon>Eurotatoria</taxon>
        <taxon>Monogononta</taxon>
        <taxon>Pseudotrocha</taxon>
        <taxon>Ploima</taxon>
        <taxon>Brachionidae</taxon>
        <taxon>Brachionus</taxon>
    </lineage>
</organism>
<evidence type="ECO:0000313" key="1">
    <source>
        <dbReference type="EMBL" id="RNA04553.1"/>
    </source>
</evidence>
<protein>
    <submittedName>
        <fullName evidence="1">Uncharacterized protein</fullName>
    </submittedName>
</protein>
<comment type="caution">
    <text evidence="1">The sequence shown here is derived from an EMBL/GenBank/DDBJ whole genome shotgun (WGS) entry which is preliminary data.</text>
</comment>
<evidence type="ECO:0000313" key="2">
    <source>
        <dbReference type="Proteomes" id="UP000276133"/>
    </source>
</evidence>
<proteinExistence type="predicted"/>